<gene>
    <name evidence="2" type="ORF">AN957_24305</name>
</gene>
<name>A0A0Q3SP59_9BACI</name>
<sequence length="733" mass="79384">MMKKSVLFLILACVFLVFSQAGSVLADSSYQISKVGKPITNSTAITAASGNDAKGNAYMYILLQGEPAQLVVFNLFNKKIVDQKALTGSSSGWAVEVDGKGEVWIGGTPSNKLYKYNPNQKKLTDLGKATSGSTSIHDIEVDHHGNVYGSTSYEGGLFKHSNGKFQNLGQAASGKTIGRSLAYYPGTNTMFVGVGANADLIAWNLSTNAKKSILPPQYKNATSVYDLDQAGGVLFAKLENKHTILMFDAKTYKFKGELTAKSRGVSKLAPNGNDVYYTNDYHLQKMDLQTGKVTASRKALQGTEAVSLDFVKKGSKTYLAGLLGNTGTFFTYDVASEELVVDRFVLPEAGVPIYNLAAGPDGNIYTSSYVSEKMGVYHPQSKTFSSIPRVGQVESFATVNGRFYLGVYPAGIISELKAPSSPTQLFTIGNGQNRPVAMTGAKGTNYLFIGTHPKSGEIGGSLTIYDTITRNHSVRRNIVKDQSVISLTAHQSYVYGSTSIFSGKNLEGKQNAVLFRMKSTSPAGKIEILPLGIKNPRMIHALVSDTKKIYGLSDGNFFSYDPQTKKTQTVNIVKNTSGRFNNGTLVIGNDGLIYGTVEGTLFSVHPGTFKKEILKSTGAERLTKGADGVIYFTSKDELFSLKTHQKVMWGKTELVKGQIGKATMKQAATLWKRNDDGTLEKARTLKAGEEFRVYRYLAEKNGLYGVGGGLFIEKSTSSVLYETPSKSKLALLK</sequence>
<proteinExistence type="predicted"/>
<protein>
    <submittedName>
        <fullName evidence="2">Uncharacterized protein</fullName>
    </submittedName>
</protein>
<dbReference type="SUPFAM" id="SSF50969">
    <property type="entry name" value="YVTN repeat-like/Quinoprotein amine dehydrogenase"/>
    <property type="match status" value="1"/>
</dbReference>
<dbReference type="AlphaFoldDB" id="A0A0Q3SP59"/>
<accession>A0A0Q3SP59</accession>
<dbReference type="RefSeq" id="WP_053478703.1">
    <property type="nucleotide sequence ID" value="NZ_LJIX01000006.1"/>
</dbReference>
<feature type="signal peptide" evidence="1">
    <location>
        <begin position="1"/>
        <end position="26"/>
    </location>
</feature>
<dbReference type="Proteomes" id="UP000050996">
    <property type="component" value="Unassembled WGS sequence"/>
</dbReference>
<organism evidence="2 3">
    <name type="scientific">Cytobacillus solani</name>
    <dbReference type="NCBI Taxonomy" id="1637975"/>
    <lineage>
        <taxon>Bacteria</taxon>
        <taxon>Bacillati</taxon>
        <taxon>Bacillota</taxon>
        <taxon>Bacilli</taxon>
        <taxon>Bacillales</taxon>
        <taxon>Bacillaceae</taxon>
        <taxon>Cytobacillus</taxon>
    </lineage>
</organism>
<dbReference type="SUPFAM" id="SSF63829">
    <property type="entry name" value="Calcium-dependent phosphotriesterase"/>
    <property type="match status" value="1"/>
</dbReference>
<keyword evidence="1" id="KW-0732">Signal</keyword>
<reference evidence="2 3" key="1">
    <citation type="submission" date="2015-09" db="EMBL/GenBank/DDBJ databases">
        <title>Genome sequencing project for genomic taxonomy and phylogenomics of Bacillus-like bacteria.</title>
        <authorList>
            <person name="Liu B."/>
            <person name="Wang J."/>
            <person name="Zhu Y."/>
            <person name="Liu G."/>
            <person name="Chen Q."/>
            <person name="Chen Z."/>
            <person name="Lan J."/>
            <person name="Che J."/>
            <person name="Ge C."/>
            <person name="Shi H."/>
            <person name="Pan Z."/>
            <person name="Liu X."/>
        </authorList>
    </citation>
    <scope>NUCLEOTIDE SEQUENCE [LARGE SCALE GENOMIC DNA]</scope>
    <source>
        <strain evidence="2 3">FJAT-18043</strain>
    </source>
</reference>
<keyword evidence="3" id="KW-1185">Reference proteome</keyword>
<evidence type="ECO:0000313" key="3">
    <source>
        <dbReference type="Proteomes" id="UP000050996"/>
    </source>
</evidence>
<dbReference type="EMBL" id="LJIX01000006">
    <property type="protein sequence ID" value="KQL21372.1"/>
    <property type="molecule type" value="Genomic_DNA"/>
</dbReference>
<comment type="caution">
    <text evidence="2">The sequence shown here is derived from an EMBL/GenBank/DDBJ whole genome shotgun (WGS) entry which is preliminary data.</text>
</comment>
<dbReference type="PATRIC" id="fig|1637975.4.peg.4899"/>
<evidence type="ECO:0000256" key="1">
    <source>
        <dbReference type="SAM" id="SignalP"/>
    </source>
</evidence>
<dbReference type="InterPro" id="IPR015943">
    <property type="entry name" value="WD40/YVTN_repeat-like_dom_sf"/>
</dbReference>
<dbReference type="Gene3D" id="2.130.10.10">
    <property type="entry name" value="YVTN repeat-like/Quinoprotein amine dehydrogenase"/>
    <property type="match status" value="2"/>
</dbReference>
<feature type="chain" id="PRO_5006207538" evidence="1">
    <location>
        <begin position="27"/>
        <end position="733"/>
    </location>
</feature>
<dbReference type="STRING" id="1637975.AN957_24305"/>
<dbReference type="InterPro" id="IPR011044">
    <property type="entry name" value="Quino_amine_DH_bsu"/>
</dbReference>
<evidence type="ECO:0000313" key="2">
    <source>
        <dbReference type="EMBL" id="KQL21372.1"/>
    </source>
</evidence>